<evidence type="ECO:0000313" key="2">
    <source>
        <dbReference type="EMBL" id="OTF76668.1"/>
    </source>
</evidence>
<dbReference type="Proteomes" id="UP000194236">
    <property type="component" value="Unassembled WGS sequence"/>
</dbReference>
<dbReference type="OrthoDB" id="6051552at2759"/>
<accession>A0A1Y3B9S4</accession>
<feature type="domain" description="AMOP" evidence="1">
    <location>
        <begin position="18"/>
        <end position="90"/>
    </location>
</feature>
<name>A0A1Y3B9S4_EURMA</name>
<dbReference type="InterPro" id="IPR005533">
    <property type="entry name" value="AMOP_dom"/>
</dbReference>
<comment type="caution">
    <text evidence="2">The sequence shown here is derived from an EMBL/GenBank/DDBJ whole genome shotgun (WGS) entry which is preliminary data.</text>
</comment>
<proteinExistence type="predicted"/>
<dbReference type="Pfam" id="PF03782">
    <property type="entry name" value="AMOP"/>
    <property type="match status" value="1"/>
</dbReference>
<keyword evidence="3" id="KW-1185">Reference proteome</keyword>
<protein>
    <recommendedName>
        <fullName evidence="1">AMOP domain-containing protein</fullName>
    </recommendedName>
</protein>
<evidence type="ECO:0000259" key="1">
    <source>
        <dbReference type="PROSITE" id="PS50856"/>
    </source>
</evidence>
<reference evidence="2 3" key="1">
    <citation type="submission" date="2017-03" db="EMBL/GenBank/DDBJ databases">
        <title>Genome Survey of Euroglyphus maynei.</title>
        <authorList>
            <person name="Arlian L.G."/>
            <person name="Morgan M.S."/>
            <person name="Rider S.D."/>
        </authorList>
    </citation>
    <scope>NUCLEOTIDE SEQUENCE [LARGE SCALE GENOMIC DNA]</scope>
    <source>
        <strain evidence="2">Arlian Lab</strain>
        <tissue evidence="2">Whole body</tissue>
    </source>
</reference>
<organism evidence="2 3">
    <name type="scientific">Euroglyphus maynei</name>
    <name type="common">Mayne's house dust mite</name>
    <dbReference type="NCBI Taxonomy" id="6958"/>
    <lineage>
        <taxon>Eukaryota</taxon>
        <taxon>Metazoa</taxon>
        <taxon>Ecdysozoa</taxon>
        <taxon>Arthropoda</taxon>
        <taxon>Chelicerata</taxon>
        <taxon>Arachnida</taxon>
        <taxon>Acari</taxon>
        <taxon>Acariformes</taxon>
        <taxon>Sarcoptiformes</taxon>
        <taxon>Astigmata</taxon>
        <taxon>Psoroptidia</taxon>
        <taxon>Analgoidea</taxon>
        <taxon>Pyroglyphidae</taxon>
        <taxon>Pyroglyphinae</taxon>
        <taxon>Euroglyphus</taxon>
    </lineage>
</organism>
<gene>
    <name evidence="2" type="ORF">BLA29_014631</name>
</gene>
<sequence length="90" mass="10796">MPLAWYFKKQWEKEYGSNGKWKTYMCNKWFDRETFLDYFATTVFRCPCTMKQAQLDRGHFSPDLQCNVIDRKCDTFHRGALHCVKTGRPS</sequence>
<evidence type="ECO:0000313" key="3">
    <source>
        <dbReference type="Proteomes" id="UP000194236"/>
    </source>
</evidence>
<dbReference type="EMBL" id="MUJZ01036350">
    <property type="protein sequence ID" value="OTF76668.1"/>
    <property type="molecule type" value="Genomic_DNA"/>
</dbReference>
<dbReference type="AlphaFoldDB" id="A0A1Y3B9S4"/>
<dbReference type="PROSITE" id="PS50856">
    <property type="entry name" value="AMOP"/>
    <property type="match status" value="1"/>
</dbReference>